<evidence type="ECO:0000313" key="3">
    <source>
        <dbReference type="Proteomes" id="UP000267017"/>
    </source>
</evidence>
<dbReference type="EMBL" id="RRCN01000001">
    <property type="protein sequence ID" value="RRJ62442.1"/>
    <property type="molecule type" value="Genomic_DNA"/>
</dbReference>
<reference evidence="2 3" key="1">
    <citation type="submission" date="2018-11" db="EMBL/GenBank/DDBJ databases">
        <title>Genome sequencing of Paenibacillus sp. KCOM 3021 (= ChDC PVNT-B20).</title>
        <authorList>
            <person name="Kook J.-K."/>
            <person name="Park S.-N."/>
            <person name="Lim Y.K."/>
        </authorList>
    </citation>
    <scope>NUCLEOTIDE SEQUENCE [LARGE SCALE GENOMIC DNA]</scope>
    <source>
        <strain evidence="2 3">KCOM 3021</strain>
    </source>
</reference>
<dbReference type="RefSeq" id="WP_128630329.1">
    <property type="nucleotide sequence ID" value="NZ_RRCN01000001.1"/>
</dbReference>
<accession>A0A3P3TWE9</accession>
<organism evidence="2 3">
    <name type="scientific">Paenibacillus oralis</name>
    <dbReference type="NCBI Taxonomy" id="2490856"/>
    <lineage>
        <taxon>Bacteria</taxon>
        <taxon>Bacillati</taxon>
        <taxon>Bacillota</taxon>
        <taxon>Bacilli</taxon>
        <taxon>Bacillales</taxon>
        <taxon>Paenibacillaceae</taxon>
        <taxon>Paenibacillus</taxon>
    </lineage>
</organism>
<protein>
    <submittedName>
        <fullName evidence="2">Siphovirus Gp157 family protein</fullName>
    </submittedName>
</protein>
<feature type="coiled-coil region" evidence="1">
    <location>
        <begin position="41"/>
        <end position="82"/>
    </location>
</feature>
<gene>
    <name evidence="2" type="ORF">EHV15_05360</name>
</gene>
<sequence length="162" mass="18885">MRLYELSEQYETLLELAIDNPDSEQLQEFLVGLEGKIEEKIENTIKVIRSLEAEAKAIKEEEERLNARRKSIENSSVRLKENVEAIMKRMEMEKVKGQLFTISLQSNPPKVVVLDEFHIPQKYFITPQPVPQLQKKDIIEAWKRGKDIPGVQVVQEKSLRVR</sequence>
<evidence type="ECO:0000256" key="1">
    <source>
        <dbReference type="SAM" id="Coils"/>
    </source>
</evidence>
<dbReference type="OrthoDB" id="2409458at2"/>
<keyword evidence="3" id="KW-1185">Reference proteome</keyword>
<dbReference type="InterPro" id="IPR008840">
    <property type="entry name" value="Sipho_Gp157"/>
</dbReference>
<keyword evidence="1" id="KW-0175">Coiled coil</keyword>
<dbReference type="Pfam" id="PF05565">
    <property type="entry name" value="Sipho_Gp157"/>
    <property type="match status" value="1"/>
</dbReference>
<proteinExistence type="predicted"/>
<dbReference type="Proteomes" id="UP000267017">
    <property type="component" value="Unassembled WGS sequence"/>
</dbReference>
<dbReference type="AlphaFoldDB" id="A0A3P3TWE9"/>
<comment type="caution">
    <text evidence="2">The sequence shown here is derived from an EMBL/GenBank/DDBJ whole genome shotgun (WGS) entry which is preliminary data.</text>
</comment>
<evidence type="ECO:0000313" key="2">
    <source>
        <dbReference type="EMBL" id="RRJ62442.1"/>
    </source>
</evidence>
<name>A0A3P3TWE9_9BACL</name>